<feature type="chain" id="PRO_5022122230" evidence="3">
    <location>
        <begin position="23"/>
        <end position="437"/>
    </location>
</feature>
<reference evidence="5 6" key="1">
    <citation type="submission" date="2019-07" db="EMBL/GenBank/DDBJ databases">
        <title>Genome sequencing of lignin-degrading bacterial isolates.</title>
        <authorList>
            <person name="Gladden J."/>
        </authorList>
    </citation>
    <scope>NUCLEOTIDE SEQUENCE [LARGE SCALE GENOMIC DNA]</scope>
    <source>
        <strain evidence="5 6">J19</strain>
    </source>
</reference>
<dbReference type="InterPro" id="IPR002933">
    <property type="entry name" value="Peptidase_M20"/>
</dbReference>
<dbReference type="PANTHER" id="PTHR11014:SF63">
    <property type="entry name" value="METALLOPEPTIDASE, PUTATIVE (AFU_ORTHOLOGUE AFUA_6G09600)-RELATED"/>
    <property type="match status" value="1"/>
</dbReference>
<dbReference type="Pfam" id="PF07687">
    <property type="entry name" value="M20_dimer"/>
    <property type="match status" value="1"/>
</dbReference>
<name>A0A562D5W4_9GAMM</name>
<feature type="signal peptide" evidence="3">
    <location>
        <begin position="1"/>
        <end position="22"/>
    </location>
</feature>
<organism evidence="5 6">
    <name type="scientific">Pseudoxanthomonas taiwanensis J19</name>
    <dbReference type="NCBI Taxonomy" id="935569"/>
    <lineage>
        <taxon>Bacteria</taxon>
        <taxon>Pseudomonadati</taxon>
        <taxon>Pseudomonadota</taxon>
        <taxon>Gammaproteobacteria</taxon>
        <taxon>Lysobacterales</taxon>
        <taxon>Lysobacteraceae</taxon>
        <taxon>Pseudoxanthomonas</taxon>
    </lineage>
</organism>
<evidence type="ECO:0000256" key="2">
    <source>
        <dbReference type="PIRSR" id="PIRSR005962-1"/>
    </source>
</evidence>
<dbReference type="NCBIfam" id="TIGR01891">
    <property type="entry name" value="amidohydrolases"/>
    <property type="match status" value="1"/>
</dbReference>
<dbReference type="AlphaFoldDB" id="A0A562D5W4"/>
<dbReference type="GO" id="GO:0016787">
    <property type="term" value="F:hydrolase activity"/>
    <property type="evidence" value="ECO:0007669"/>
    <property type="project" value="UniProtKB-KW"/>
</dbReference>
<accession>A0A562D5W4</accession>
<feature type="domain" description="Peptidase M20 dimerisation" evidence="4">
    <location>
        <begin position="227"/>
        <end position="322"/>
    </location>
</feature>
<dbReference type="PIRSF" id="PIRSF005962">
    <property type="entry name" value="Pept_M20D_amidohydro"/>
    <property type="match status" value="1"/>
</dbReference>
<dbReference type="SUPFAM" id="SSF55031">
    <property type="entry name" value="Bacterial exopeptidase dimerisation domain"/>
    <property type="match status" value="1"/>
</dbReference>
<feature type="binding site" evidence="2">
    <location>
        <position position="406"/>
    </location>
    <ligand>
        <name>Mn(2+)</name>
        <dbReference type="ChEBI" id="CHEBI:29035"/>
        <label>2</label>
    </ligand>
</feature>
<feature type="binding site" evidence="2">
    <location>
        <position position="136"/>
    </location>
    <ligand>
        <name>Mn(2+)</name>
        <dbReference type="ChEBI" id="CHEBI:29035"/>
        <label>2</label>
    </ligand>
</feature>
<dbReference type="InterPro" id="IPR017439">
    <property type="entry name" value="Amidohydrolase"/>
</dbReference>
<proteinExistence type="predicted"/>
<dbReference type="Gene3D" id="3.30.70.360">
    <property type="match status" value="1"/>
</dbReference>
<dbReference type="OrthoDB" id="9777385at2"/>
<dbReference type="InterPro" id="IPR011650">
    <property type="entry name" value="Peptidase_M20_dimer"/>
</dbReference>
<dbReference type="PANTHER" id="PTHR11014">
    <property type="entry name" value="PEPTIDASE M20 FAMILY MEMBER"/>
    <property type="match status" value="1"/>
</dbReference>
<evidence type="ECO:0000259" key="4">
    <source>
        <dbReference type="Pfam" id="PF07687"/>
    </source>
</evidence>
<keyword evidence="2" id="KW-0479">Metal-binding</keyword>
<dbReference type="Pfam" id="PF01546">
    <property type="entry name" value="Peptidase_M20"/>
    <property type="match status" value="1"/>
</dbReference>
<dbReference type="InterPro" id="IPR036264">
    <property type="entry name" value="Bact_exopeptidase_dim_dom"/>
</dbReference>
<feature type="binding site" evidence="2">
    <location>
        <position position="204"/>
    </location>
    <ligand>
        <name>Mn(2+)</name>
        <dbReference type="ChEBI" id="CHEBI:29035"/>
        <label>2</label>
    </ligand>
</feature>
<keyword evidence="3" id="KW-0732">Signal</keyword>
<evidence type="ECO:0000313" key="5">
    <source>
        <dbReference type="EMBL" id="TWH05157.1"/>
    </source>
</evidence>
<evidence type="ECO:0000313" key="6">
    <source>
        <dbReference type="Proteomes" id="UP000321583"/>
    </source>
</evidence>
<evidence type="ECO:0000256" key="3">
    <source>
        <dbReference type="SAM" id="SignalP"/>
    </source>
</evidence>
<dbReference type="GO" id="GO:0046872">
    <property type="term" value="F:metal ion binding"/>
    <property type="evidence" value="ECO:0007669"/>
    <property type="project" value="UniProtKB-KW"/>
</dbReference>
<dbReference type="Gene3D" id="3.40.630.10">
    <property type="entry name" value="Zn peptidases"/>
    <property type="match status" value="1"/>
</dbReference>
<dbReference type="Proteomes" id="UP000321583">
    <property type="component" value="Unassembled WGS sequence"/>
</dbReference>
<comment type="cofactor">
    <cofactor evidence="2">
        <name>Mn(2+)</name>
        <dbReference type="ChEBI" id="CHEBI:29035"/>
    </cofactor>
    <text evidence="2">The Mn(2+) ion enhances activity.</text>
</comment>
<comment type="caution">
    <text evidence="5">The sequence shown here is derived from an EMBL/GenBank/DDBJ whole genome shotgun (WGS) entry which is preliminary data.</text>
</comment>
<protein>
    <submittedName>
        <fullName evidence="5">Amidohydrolase</fullName>
    </submittedName>
</protein>
<keyword evidence="1 5" id="KW-0378">Hydrolase</keyword>
<dbReference type="CDD" id="cd05667">
    <property type="entry name" value="M20_Acy1-like"/>
    <property type="match status" value="1"/>
</dbReference>
<keyword evidence="2" id="KW-0464">Manganese</keyword>
<sequence length="437" mass="46163">MKPSILPGLLAALLGMALPASAAESATTSAIAAARAQYPAMVEWRRDFHRHPELGGHETRTAAAIARELRALGLEPRTGIARTGVAAVLRGGKPGPRIALRADMDALPVEEATGLPFASTVRSTYRGQPVGVMHACGHDLHVAILLGVARALAERRQELAGEVMFVFQPSEEGPDEPGARFGARLMLDEGVWKDFRPEAVFGLHVWSALQVGQVGFRSGPLLASADEWALTVRGRQTHGSRPWDGVDPITVAAQILLGTQSMIARQVNIASTPVVLTAGQFNAGVRFNIIPDEAKLVGTLRTFDPAVREDVIARFGRIASDYAHAAGATAELEVVNNAPATINDPQLARRVLASLQAAAGAENVVEMPLQTIAEDFSQFANEVPGAFFLVGTTPAGQDPAQAPINHSSHYAPDEAALEHGAKAMLQVVLDYLGGAPG</sequence>
<feature type="binding site" evidence="2">
    <location>
        <position position="138"/>
    </location>
    <ligand>
        <name>Mn(2+)</name>
        <dbReference type="ChEBI" id="CHEBI:29035"/>
        <label>2</label>
    </ligand>
</feature>
<feature type="binding site" evidence="2">
    <location>
        <position position="172"/>
    </location>
    <ligand>
        <name>Mn(2+)</name>
        <dbReference type="ChEBI" id="CHEBI:29035"/>
        <label>2</label>
    </ligand>
</feature>
<dbReference type="SUPFAM" id="SSF53187">
    <property type="entry name" value="Zn-dependent exopeptidases"/>
    <property type="match status" value="1"/>
</dbReference>
<evidence type="ECO:0000256" key="1">
    <source>
        <dbReference type="ARBA" id="ARBA00022801"/>
    </source>
</evidence>
<dbReference type="EMBL" id="VLJS01000093">
    <property type="protein sequence ID" value="TWH05157.1"/>
    <property type="molecule type" value="Genomic_DNA"/>
</dbReference>
<gene>
    <name evidence="5" type="ORF">L613_006100000130</name>
</gene>
<keyword evidence="6" id="KW-1185">Reference proteome</keyword>
<dbReference type="RefSeq" id="WP_028914538.1">
    <property type="nucleotide sequence ID" value="NZ_VLJS01000093.1"/>
</dbReference>